<feature type="compositionally biased region" description="Low complexity" evidence="1">
    <location>
        <begin position="219"/>
        <end position="238"/>
    </location>
</feature>
<reference evidence="2 3" key="2">
    <citation type="submission" date="2018-06" db="EMBL/GenBank/DDBJ databases">
        <title>Metagenomic assembly of (sub)arctic Cyanobacteria and their associated microbiome from non-axenic cultures.</title>
        <authorList>
            <person name="Baurain D."/>
        </authorList>
    </citation>
    <scope>NUCLEOTIDE SEQUENCE [LARGE SCALE GENOMIC DNA]</scope>
    <source>
        <strain evidence="2">ULC027bin1</strain>
    </source>
</reference>
<protein>
    <recommendedName>
        <fullName evidence="4">DUF4340 domain-containing protein</fullName>
    </recommendedName>
</protein>
<dbReference type="AlphaFoldDB" id="A0A2W4XPG9"/>
<gene>
    <name evidence="2" type="ORF">DCF15_04055</name>
</gene>
<organism evidence="2 3">
    <name type="scientific">Phormidesmis priestleyi</name>
    <dbReference type="NCBI Taxonomy" id="268141"/>
    <lineage>
        <taxon>Bacteria</taxon>
        <taxon>Bacillati</taxon>
        <taxon>Cyanobacteriota</taxon>
        <taxon>Cyanophyceae</taxon>
        <taxon>Leptolyngbyales</taxon>
        <taxon>Leptolyngbyaceae</taxon>
        <taxon>Phormidesmis</taxon>
    </lineage>
</organism>
<sequence length="256" mass="26842">MLKRSTLGLLIGAIALGGSVLWFEGRSSRSESTTTALSNSSSENSDGNENSGVNNNPEAAGEKLFPFAEADVEQVMLKRPGESLVFRKQNDNTWEMTAPKTAVAEDGAIAFLLNQLENPTVKTLAVKTSDLSNFGLAEPPILLDLVAAGKPYQLAVGAADFSGDKRYVRIIGDSPVVGPASENEAKNEAGSDSALVQIHVVSGGLLSAVERPTPEWLAPSSSSSDNSSNSSDPNSSTDPRTETSEPVPSSKSHQVP</sequence>
<evidence type="ECO:0000313" key="3">
    <source>
        <dbReference type="Proteomes" id="UP000249794"/>
    </source>
</evidence>
<name>A0A2W4XPG9_9CYAN</name>
<evidence type="ECO:0000313" key="2">
    <source>
        <dbReference type="EMBL" id="PZO59313.1"/>
    </source>
</evidence>
<feature type="compositionally biased region" description="Polar residues" evidence="1">
    <location>
        <begin position="244"/>
        <end position="256"/>
    </location>
</feature>
<reference evidence="3" key="1">
    <citation type="submission" date="2018-04" db="EMBL/GenBank/DDBJ databases">
        <authorList>
            <person name="Cornet L."/>
        </authorList>
    </citation>
    <scope>NUCLEOTIDE SEQUENCE [LARGE SCALE GENOMIC DNA]</scope>
</reference>
<dbReference type="Proteomes" id="UP000249794">
    <property type="component" value="Unassembled WGS sequence"/>
</dbReference>
<feature type="region of interest" description="Disordered" evidence="1">
    <location>
        <begin position="32"/>
        <end position="59"/>
    </location>
</feature>
<comment type="caution">
    <text evidence="2">The sequence shown here is derived from an EMBL/GenBank/DDBJ whole genome shotgun (WGS) entry which is preliminary data.</text>
</comment>
<dbReference type="EMBL" id="QBMP01000024">
    <property type="protein sequence ID" value="PZO59313.1"/>
    <property type="molecule type" value="Genomic_DNA"/>
</dbReference>
<proteinExistence type="predicted"/>
<feature type="compositionally biased region" description="Low complexity" evidence="1">
    <location>
        <begin position="32"/>
        <end position="56"/>
    </location>
</feature>
<evidence type="ECO:0000256" key="1">
    <source>
        <dbReference type="SAM" id="MobiDB-lite"/>
    </source>
</evidence>
<accession>A0A2W4XPG9</accession>
<feature type="region of interest" description="Disordered" evidence="1">
    <location>
        <begin position="212"/>
        <end position="256"/>
    </location>
</feature>
<evidence type="ECO:0008006" key="4">
    <source>
        <dbReference type="Google" id="ProtNLM"/>
    </source>
</evidence>